<dbReference type="PRINTS" id="PR00080">
    <property type="entry name" value="SDRFAMILY"/>
</dbReference>
<dbReference type="InterPro" id="IPR045000">
    <property type="entry name" value="TR"/>
</dbReference>
<keyword evidence="2" id="KW-0560">Oxidoreductase</keyword>
<evidence type="ECO:0008006" key="5">
    <source>
        <dbReference type="Google" id="ProtNLM"/>
    </source>
</evidence>
<dbReference type="Gene3D" id="3.40.50.720">
    <property type="entry name" value="NAD(P)-binding Rossmann-like Domain"/>
    <property type="match status" value="1"/>
</dbReference>
<evidence type="ECO:0000256" key="1">
    <source>
        <dbReference type="ARBA" id="ARBA00022857"/>
    </source>
</evidence>
<organism evidence="4">
    <name type="scientific">Panicum hallii</name>
    <dbReference type="NCBI Taxonomy" id="206008"/>
    <lineage>
        <taxon>Eukaryota</taxon>
        <taxon>Viridiplantae</taxon>
        <taxon>Streptophyta</taxon>
        <taxon>Embryophyta</taxon>
        <taxon>Tracheophyta</taxon>
        <taxon>Spermatophyta</taxon>
        <taxon>Magnoliopsida</taxon>
        <taxon>Liliopsida</taxon>
        <taxon>Poales</taxon>
        <taxon>Poaceae</taxon>
        <taxon>PACMAD clade</taxon>
        <taxon>Panicoideae</taxon>
        <taxon>Panicodae</taxon>
        <taxon>Paniceae</taxon>
        <taxon>Panicinae</taxon>
        <taxon>Panicum</taxon>
        <taxon>Panicum sect. Panicum</taxon>
    </lineage>
</organism>
<proteinExistence type="predicted"/>
<feature type="region of interest" description="Disordered" evidence="3">
    <location>
        <begin position="1"/>
        <end position="37"/>
    </location>
</feature>
<reference evidence="4" key="1">
    <citation type="submission" date="2018-04" db="EMBL/GenBank/DDBJ databases">
        <title>WGS assembly of Panicum hallii.</title>
        <authorList>
            <person name="Lovell J."/>
            <person name="Jenkins J."/>
            <person name="Lowry D."/>
            <person name="Mamidi S."/>
            <person name="Sreedasyam A."/>
            <person name="Weng X."/>
            <person name="Barry K."/>
            <person name="Bonette J."/>
            <person name="Campitelli B."/>
            <person name="Daum C."/>
            <person name="Gordon S."/>
            <person name="Gould B."/>
            <person name="Lipzen A."/>
            <person name="Macqueen A."/>
            <person name="Palacio-Mejia J."/>
            <person name="Plott C."/>
            <person name="Shakirov E."/>
            <person name="Shu S."/>
            <person name="Yoshinaga Y."/>
            <person name="Zane M."/>
            <person name="Rokhsar D."/>
            <person name="Grimwood J."/>
            <person name="Schmutz J."/>
            <person name="Juenger T."/>
        </authorList>
    </citation>
    <scope>NUCLEOTIDE SEQUENCE [LARGE SCALE GENOMIC DNA]</scope>
    <source>
        <strain evidence="4">FIL2</strain>
    </source>
</reference>
<dbReference type="FunFam" id="3.40.50.720:FF:000084">
    <property type="entry name" value="Short-chain dehydrogenase reductase"/>
    <property type="match status" value="1"/>
</dbReference>
<protein>
    <recommendedName>
        <fullName evidence="5">Tropinone reductase I</fullName>
    </recommendedName>
</protein>
<dbReference type="InterPro" id="IPR020904">
    <property type="entry name" value="Sc_DH/Rdtase_CS"/>
</dbReference>
<dbReference type="PROSITE" id="PS00061">
    <property type="entry name" value="ADH_SHORT"/>
    <property type="match status" value="1"/>
</dbReference>
<dbReference type="PANTHER" id="PTHR42898:SF6">
    <property type="entry name" value="NADP-DEPENDENT MANNITOL DEHYDROGENASE"/>
    <property type="match status" value="1"/>
</dbReference>
<accession>A0A2T8I8H1</accession>
<dbReference type="PANTHER" id="PTHR42898">
    <property type="entry name" value="TROPINONE REDUCTASE"/>
    <property type="match status" value="1"/>
</dbReference>
<dbReference type="InterPro" id="IPR036291">
    <property type="entry name" value="NAD(P)-bd_dom_sf"/>
</dbReference>
<name>A0A2T8I8H1_9POAL</name>
<dbReference type="SUPFAM" id="SSF51735">
    <property type="entry name" value="NAD(P)-binding Rossmann-fold domains"/>
    <property type="match status" value="1"/>
</dbReference>
<gene>
    <name evidence="4" type="ORF">PAHAL_8G110700</name>
</gene>
<dbReference type="Gramene" id="PVH33965">
    <property type="protein sequence ID" value="PVH33965"/>
    <property type="gene ID" value="PAHAL_8G110700"/>
</dbReference>
<keyword evidence="1" id="KW-0521">NADP</keyword>
<evidence type="ECO:0000256" key="2">
    <source>
        <dbReference type="ARBA" id="ARBA00023002"/>
    </source>
</evidence>
<dbReference type="Pfam" id="PF13561">
    <property type="entry name" value="adh_short_C2"/>
    <property type="match status" value="1"/>
</dbReference>
<sequence>MSVESSAVDTTNQPGARASNEELTATDASPREKVRQPGRWSLRGKTALVTGGSRGIGRAVVEELVALGAAVYTCSLEEEELGERLKEWQAMELPVAGSVCDVSVRDQREHLLREVTDHFGGRLDILVNNAGTAIRKSAMEHSAEEYSFLMATNLESAYHLCLLAHPLLKASGSGSIVFISSIAGVVGLFSGPIYGMTKASLNQLAKNLACEWSKDNIRTNSVAPGYISTSLTDRIFSDKELKDNIVRRTPIRRVGEPEDISSMVAFLCMPGSSYITGQTILVDGGMTINGFYPKYD</sequence>
<evidence type="ECO:0000313" key="4">
    <source>
        <dbReference type="EMBL" id="PVH33965.1"/>
    </source>
</evidence>
<dbReference type="EMBL" id="CM008053">
    <property type="protein sequence ID" value="PVH33965.1"/>
    <property type="molecule type" value="Genomic_DNA"/>
</dbReference>
<dbReference type="Proteomes" id="UP000243499">
    <property type="component" value="Chromosome 8"/>
</dbReference>
<dbReference type="InterPro" id="IPR002347">
    <property type="entry name" value="SDR_fam"/>
</dbReference>
<dbReference type="AlphaFoldDB" id="A0A2T8I8H1"/>
<dbReference type="PRINTS" id="PR00081">
    <property type="entry name" value="GDHRDH"/>
</dbReference>
<feature type="compositionally biased region" description="Polar residues" evidence="3">
    <location>
        <begin position="1"/>
        <end position="14"/>
    </location>
</feature>
<dbReference type="GO" id="GO:0016491">
    <property type="term" value="F:oxidoreductase activity"/>
    <property type="evidence" value="ECO:0007669"/>
    <property type="project" value="UniProtKB-KW"/>
</dbReference>
<evidence type="ECO:0000256" key="3">
    <source>
        <dbReference type="SAM" id="MobiDB-lite"/>
    </source>
</evidence>